<dbReference type="InterPro" id="IPR003152">
    <property type="entry name" value="FATC_dom"/>
</dbReference>
<keyword evidence="5 12" id="KW-0808">Transferase</keyword>
<evidence type="ECO:0000259" key="15">
    <source>
        <dbReference type="PROSITE" id="PS51190"/>
    </source>
</evidence>
<dbReference type="SMART" id="SM00146">
    <property type="entry name" value="PI3Kc"/>
    <property type="match status" value="1"/>
</dbReference>
<dbReference type="Pfam" id="PF02260">
    <property type="entry name" value="FATC"/>
    <property type="match status" value="1"/>
</dbReference>
<dbReference type="SMART" id="SM01342">
    <property type="entry name" value="TAN"/>
    <property type="match status" value="1"/>
</dbReference>
<dbReference type="PROSITE" id="PS00915">
    <property type="entry name" value="PI3_4_KINASE_1"/>
    <property type="match status" value="1"/>
</dbReference>
<dbReference type="PANTHER" id="PTHR37079">
    <property type="entry name" value="SERINE/THREONINE-PROTEIN KINASE ATM"/>
    <property type="match status" value="1"/>
</dbReference>
<dbReference type="PROSITE" id="PS00916">
    <property type="entry name" value="PI3_4_KINASE_2"/>
    <property type="match status" value="1"/>
</dbReference>
<dbReference type="RefSeq" id="XP_065669347.1">
    <property type="nucleotide sequence ID" value="XM_065813275.1"/>
</dbReference>
<evidence type="ECO:0000256" key="11">
    <source>
        <dbReference type="ARBA" id="ARBA00047899"/>
    </source>
</evidence>
<evidence type="ECO:0000256" key="9">
    <source>
        <dbReference type="ARBA" id="ARBA00022840"/>
    </source>
</evidence>
<keyword evidence="8 12" id="KW-0418">Kinase</keyword>
<dbReference type="Gene3D" id="3.30.1010.10">
    <property type="entry name" value="Phosphatidylinositol 3-kinase Catalytic Subunit, Chain A, domain 4"/>
    <property type="match status" value="1"/>
</dbReference>
<evidence type="ECO:0000313" key="17">
    <source>
        <dbReference type="RefSeq" id="XP_065669347.1"/>
    </source>
</evidence>
<feature type="domain" description="FATC" evidence="15">
    <location>
        <begin position="2891"/>
        <end position="2923"/>
    </location>
</feature>
<dbReference type="Pfam" id="PF11640">
    <property type="entry name" value="TAN"/>
    <property type="match status" value="1"/>
</dbReference>
<dbReference type="GO" id="GO:0016301">
    <property type="term" value="F:kinase activity"/>
    <property type="evidence" value="ECO:0007669"/>
    <property type="project" value="UniProtKB-KW"/>
</dbReference>
<reference evidence="17" key="1">
    <citation type="submission" date="2025-08" db="UniProtKB">
        <authorList>
            <consortium name="RefSeq"/>
        </authorList>
    </citation>
    <scope>IDENTIFICATION</scope>
</reference>
<evidence type="ECO:0000256" key="2">
    <source>
        <dbReference type="ARBA" id="ARBA00010769"/>
    </source>
</evidence>
<evidence type="ECO:0000259" key="14">
    <source>
        <dbReference type="PROSITE" id="PS51189"/>
    </source>
</evidence>
<evidence type="ECO:0000256" key="3">
    <source>
        <dbReference type="ARBA" id="ARBA00012513"/>
    </source>
</evidence>
<dbReference type="PANTHER" id="PTHR37079:SF4">
    <property type="entry name" value="SERINE_THREONINE-PROTEIN KINASE ATM"/>
    <property type="match status" value="1"/>
</dbReference>
<dbReference type="PROSITE" id="PS51189">
    <property type="entry name" value="FAT"/>
    <property type="match status" value="1"/>
</dbReference>
<evidence type="ECO:0000256" key="6">
    <source>
        <dbReference type="ARBA" id="ARBA00022741"/>
    </source>
</evidence>
<protein>
    <recommendedName>
        <fullName evidence="3 12">non-specific serine/threonine protein kinase</fullName>
        <ecNumber evidence="3 12">2.7.11.1</ecNumber>
    </recommendedName>
</protein>
<dbReference type="Pfam" id="PF00454">
    <property type="entry name" value="PI3_PI4_kinase"/>
    <property type="match status" value="1"/>
</dbReference>
<evidence type="ECO:0000256" key="1">
    <source>
        <dbReference type="ARBA" id="ARBA00004123"/>
    </source>
</evidence>
<evidence type="ECO:0000313" key="16">
    <source>
        <dbReference type="Proteomes" id="UP001652625"/>
    </source>
</evidence>
<feature type="domain" description="FAT" evidence="14">
    <location>
        <begin position="1825"/>
        <end position="2434"/>
    </location>
</feature>
<evidence type="ECO:0000256" key="5">
    <source>
        <dbReference type="ARBA" id="ARBA00022679"/>
    </source>
</evidence>
<accession>A0ABM4D4X6</accession>
<dbReference type="GeneID" id="100201385"/>
<keyword evidence="4 12" id="KW-0723">Serine/threonine-protein kinase</keyword>
<dbReference type="InterPro" id="IPR038980">
    <property type="entry name" value="ATM_plant"/>
</dbReference>
<dbReference type="PROSITE" id="PS51190">
    <property type="entry name" value="FATC"/>
    <property type="match status" value="1"/>
</dbReference>
<dbReference type="Proteomes" id="UP001652625">
    <property type="component" value="Chromosome 12"/>
</dbReference>
<evidence type="ECO:0000259" key="13">
    <source>
        <dbReference type="PROSITE" id="PS50290"/>
    </source>
</evidence>
<dbReference type="EC" id="2.7.11.1" evidence="3 12"/>
<keyword evidence="10 12" id="KW-0539">Nucleus</keyword>
<dbReference type="InterPro" id="IPR044107">
    <property type="entry name" value="PIKKc_ATM"/>
</dbReference>
<evidence type="ECO:0000256" key="7">
    <source>
        <dbReference type="ARBA" id="ARBA00022763"/>
    </source>
</evidence>
<name>A0ABM4D4X6_HYDVU</name>
<comment type="catalytic activity">
    <reaction evidence="11 12">
        <text>L-threonyl-[protein] + ATP = O-phospho-L-threonyl-[protein] + ADP + H(+)</text>
        <dbReference type="Rhea" id="RHEA:46608"/>
        <dbReference type="Rhea" id="RHEA-COMP:11060"/>
        <dbReference type="Rhea" id="RHEA-COMP:11605"/>
        <dbReference type="ChEBI" id="CHEBI:15378"/>
        <dbReference type="ChEBI" id="CHEBI:30013"/>
        <dbReference type="ChEBI" id="CHEBI:30616"/>
        <dbReference type="ChEBI" id="CHEBI:61977"/>
        <dbReference type="ChEBI" id="CHEBI:456216"/>
        <dbReference type="EC" id="2.7.11.1"/>
    </reaction>
</comment>
<dbReference type="InterPro" id="IPR011009">
    <property type="entry name" value="Kinase-like_dom_sf"/>
</dbReference>
<dbReference type="Gene3D" id="1.10.1070.11">
    <property type="entry name" value="Phosphatidylinositol 3-/4-kinase, catalytic domain"/>
    <property type="match status" value="1"/>
</dbReference>
<keyword evidence="7 12" id="KW-0227">DNA damage</keyword>
<keyword evidence="16" id="KW-1185">Reference proteome</keyword>
<keyword evidence="6 12" id="KW-0547">Nucleotide-binding</keyword>
<keyword evidence="9 12" id="KW-0067">ATP-binding</keyword>
<evidence type="ECO:0000256" key="8">
    <source>
        <dbReference type="ARBA" id="ARBA00022777"/>
    </source>
</evidence>
<feature type="domain" description="PI3K/PI4K catalytic" evidence="13">
    <location>
        <begin position="2551"/>
        <end position="2868"/>
    </location>
</feature>
<dbReference type="SUPFAM" id="SSF56112">
    <property type="entry name" value="Protein kinase-like (PK-like)"/>
    <property type="match status" value="1"/>
</dbReference>
<comment type="subcellular location">
    <subcellularLocation>
        <location evidence="1 12">Nucleus</location>
    </subcellularLocation>
</comment>
<dbReference type="PROSITE" id="PS50290">
    <property type="entry name" value="PI3_4_KINASE_3"/>
    <property type="match status" value="1"/>
</dbReference>
<dbReference type="InterPro" id="IPR003151">
    <property type="entry name" value="PIK-rel_kinase_FAT"/>
</dbReference>
<dbReference type="InterPro" id="IPR014009">
    <property type="entry name" value="PIK_FAT"/>
</dbReference>
<evidence type="ECO:0000256" key="4">
    <source>
        <dbReference type="ARBA" id="ARBA00022527"/>
    </source>
</evidence>
<sequence length="2923" mass="337798">MSVVAQDLSRICLGLISEKQTERKQSANKLEVFLKEKETILLLDDTSTRKTRTDITWDLLVQRVAKYNLIEIENIKASVQLDATKRKHKEVADLYQYAIQVAEGRDLHIKANHVFNHVTNVLQKVDQSSPFVTVYSNILIKTFLTNRKHFSELTAKMWQEILMIYCKLIMEYPQATSLVQYAQVLQQLLMISPNISYIPNDFLLSFFEMVFKNIKPDRNLSFLEIVLRSFNLFCQRSMLDIRRRVCMISEKLFTVFIQMWKYQAPNIKIQLVAFFNKLLLMQKYFPSKRSCWQECLKELFGLVYQEFFYLSGRISIHSSITICEEKEMVQFAASVFSQMLVLTVDNQNVSVTYSVTSTGVARKKSKISFESPLDMLFQGLQKVPDSDSSVVWLQMLDELFKSHMSIMLKNCISNEFLSILHQNLLRCKKKEILKWLLKPLLTILYARPPDIFVESANQLILSISKTCLKVFSSDPSLLEAIDVMAFLWKNKLVGCSSDIFKLFSLNVAIPKSETLNLLKVVLESEYFPENLDLVTSSFFCTNVSSNYPLRHYLLNWLIPISDEAENLKFIEKLSSSEFPLVGFILTCLISSTPIAFCKTNKFGTSAVPYKVVHKFANEEDLLILSNEMKENKSLLDDFSYECSKDSFKRYESLSNIENTVLEKLSNMVECIATCSVSENEFCRMLKLLTNVFVFLMNLGIQNKKFLKGTRMTDKVSYLQEKVMAKYIEFFEKVKDCKENLKYKCINESLIIIKNFIYSYLDDIGYLLENLPGAMVNLLLHNTEKCLTEPMYQVFESIDSEINNKKNNKFSNNPDHNLLKRDCLSETEQIQLTSCEAVMFLLMESKSFIKEKERFYNFFIEIKDVSYVELQMLIFCNEFMVKYNIKLQPEFILSLVLLSRTFLSVYRFDQDVCSAILSGLVYYIQQIQDFNDSLFNEARVTIVQILSVFWLVRKEKCCPELRTNICNALRSIIMVNNSEMWKMNFDQSENNQDFLNLPSYLLIQLLTDENTFVRVHAAKSLNVLFLNKSAAEKEKNFSLLLETLESLILFNNQGVPNKEIKINKEDEVFNRRAVVILSLSEVILCDNYLDKNALLSLLNYVEGGFLKPKKVFKALESVSTKLHYKTILAYIKPRIGFILFHFLERNCFINNFPSTCFGMSFDEFIKKNYKVIVAYLVLKNDYKSIESLHQYIDNKQLLVDSFTLITSFVLPGYVEHLTNVKSSDSINVMEQFTNCITVEVFNNEVVKNFREIMVELFLRVYDSPGANMCTSKFTRVGDPCFFYPTFSSNAVKMVISYMASCYGTKKEPISIFLKLPASVLSILVSIALHAMKSKEELNKLSCIRSYYCFAYFLLENLKDLEEVCGKSLVRELLYRSLTFVEFSNERISIIGLKILKMLCKCMEKHLFVSKEIALHMQLLVNKLQYFSSDLCIPKAKFALKLLHYLLLDCNDDLRNNNDDLRNNNDDLRNAFLSLDRFSDLQQFYILNNKLIDIKSHVDRLDIHHDFRRMIKTLKDFSYINPDQTLSNLKTYLDKNVSSLTQDGNLLVLVDCLKEICISGSTASQILAVDCLGSVGPGILSPLMQSVEQDEGCMHNDELKSIMLENPFVVQLHIILKEIVNSCIDNSVKIAHIAYTCLERVLQAEEIKDLLKLFRKCFFLSYMTPFIMKKNKYLLLRPKIAPISLDLLHMSLQKLKIYSNETCDSWIKRLITLLLSSGIVKNNIFTDILPLCQQKTRFAKLVLPYIVHNILIADEAYRLVFSKVFSSWVTDFISMNDSYKHLNEAKDKMMELISLTTYLRCLDVPFVIGRPVTSWDNNFWMDFNYFELSQAALRCSEYFTAALFMEIWADDLRKLFSLDTQANTSEESNFSSQDFHIQGLTGFSNDVLDGSCQKLLYEIYTNIGDVDAVYGVGAGSISLPHTRIQTYQHEQEFNKALLTSDLLSMHTRQSMSSNNLNIVLENLMNSGLHHISTVYMKGLSQIDAAKFEEIKFEIAWRNSIWDINEISCDMTDNLGFNGNLYQSLRYLNCGDIDAFHFHLNNAKLNVVHKVPKSRQASKSLYNFLSKCFTLNMLEKASSFLESNVSNSFLNCCELRNDFKYYEPAFVASVSVLKIGCVHENVLDATEQNLRHLCKIARESKRFEISEKCIQQFREFEKIGKVSLNWKLEEAKLYWARGETSHAIHVLKTLINYYKKVESESAASLYPVALSLYGHWLGETRSQNSVQIMEKYLEPAIAIMERKDYNGIYTPIDAYHSLAKYADVQYEALFEYTKSQDFEIKQSVIRKNRVELSTIPKKINDQQLKHHSTNIEKQLNIDETERDQVYNDKKRFLQKAIHNYCRCLQCGDKYDLKVLRLCSLWFENFDDEVINIELKESMVHLPSKKFLLVMYQLAARLGTSMTQQCDAFNNNLQKIIEQCVMDHPHHTLFILFALCNADIEERMNSRDIKRSKKLSTSEQDVQDKSRIQAAQNVLNRLKCSSPKIIQDTERLVMAYIELAYWDISHLKNQKGQFQLPEAKLIRKISNLETISCPTIALEIDPSCKYEKIIYITKFDGQFTHAGGINLPKIVSCIGSDGKTRRQLVKGKDDLRQDAVMQQVFGVVNLLLKNDLKCKRRNLSVRTYKVVPLSRKSGVMEWCEGTIPLGEYLLCGRNGNAGAHKRYYPNDWSYLDCRTKLVEATVHDGKNSKLNVFLKILQHFHPVFRHFFTENFKDPAVWFERRMSYTKSVAVCSIVGYIVGLGDRHCQNILIDCNTAEIVHIDLGIAFEQGRLLPTPERVPFRLTRDIVDGMGIIGIEGVFRRCCEETLLLMRESRDAIITIIEVLLYDPLSTWTVTTSKAVQIQAKCSDLLEAEDGRTVFDNDNRGKASDIEKNKMAERVLLRLKQKLSGMEGGGFLSIQGHVNYLIQEAQSTENLCKLFPGWQPWL</sequence>
<dbReference type="SMART" id="SM01343">
    <property type="entry name" value="FATC"/>
    <property type="match status" value="1"/>
</dbReference>
<dbReference type="InterPro" id="IPR021668">
    <property type="entry name" value="TAN"/>
</dbReference>
<dbReference type="InterPro" id="IPR018936">
    <property type="entry name" value="PI3/4_kinase_CS"/>
</dbReference>
<organism evidence="16 17">
    <name type="scientific">Hydra vulgaris</name>
    <name type="common">Hydra</name>
    <name type="synonym">Hydra attenuata</name>
    <dbReference type="NCBI Taxonomy" id="6087"/>
    <lineage>
        <taxon>Eukaryota</taxon>
        <taxon>Metazoa</taxon>
        <taxon>Cnidaria</taxon>
        <taxon>Hydrozoa</taxon>
        <taxon>Hydroidolina</taxon>
        <taxon>Anthoathecata</taxon>
        <taxon>Aplanulata</taxon>
        <taxon>Hydridae</taxon>
        <taxon>Hydra</taxon>
    </lineage>
</organism>
<evidence type="ECO:0000256" key="12">
    <source>
        <dbReference type="RuleBase" id="RU365027"/>
    </source>
</evidence>
<dbReference type="InterPro" id="IPR000403">
    <property type="entry name" value="PI3/4_kinase_cat_dom"/>
</dbReference>
<dbReference type="Pfam" id="PF02259">
    <property type="entry name" value="FAT"/>
    <property type="match status" value="1"/>
</dbReference>
<proteinExistence type="inferred from homology"/>
<dbReference type="CDD" id="cd05171">
    <property type="entry name" value="PIKKc_ATM"/>
    <property type="match status" value="1"/>
</dbReference>
<gene>
    <name evidence="17" type="primary">LOC100201385</name>
</gene>
<comment type="similarity">
    <text evidence="2 12">Belongs to the PI3/PI4-kinase family. ATM subfamily.</text>
</comment>
<dbReference type="InterPro" id="IPR036940">
    <property type="entry name" value="PI3/4_kinase_cat_sf"/>
</dbReference>
<evidence type="ECO:0000256" key="10">
    <source>
        <dbReference type="ARBA" id="ARBA00023242"/>
    </source>
</evidence>